<evidence type="ECO:0008006" key="5">
    <source>
        <dbReference type="Google" id="ProtNLM"/>
    </source>
</evidence>
<dbReference type="OrthoDB" id="9949024at2"/>
<proteinExistence type="predicted"/>
<evidence type="ECO:0000256" key="1">
    <source>
        <dbReference type="SAM" id="Coils"/>
    </source>
</evidence>
<keyword evidence="1" id="KW-0175">Coiled coil</keyword>
<feature type="signal peptide" evidence="2">
    <location>
        <begin position="1"/>
        <end position="18"/>
    </location>
</feature>
<gene>
    <name evidence="3" type="ordered locus">BMS_0421</name>
</gene>
<accession>E1X3Z8</accession>
<feature type="coiled-coil region" evidence="1">
    <location>
        <begin position="281"/>
        <end position="316"/>
    </location>
</feature>
<sequence length="411" mass="47310">MKKIIFIFSLILSYSLQAKSLKCEDIKEREIQVNPQTSVKVQTINGICSFSVETSKATRKFNYSTKKYTATREWIFQSEGKILVHGSYGSGPTDSSATSYKGYQLFPKSHALEIHLTQEGSFSITLANGSRIHFKESGEIDTNRTRDLKIKDLPIRIPDIPKEKSELKYEEIDHLSYGDPRKSAIRIYHRQLYSRETSRSIGLEVTKGMYIPLGIEMGKVPGNSTKASYTLFGKDDEKLCNQKMPAHYFFNYLVKCSMRSPNKRCPCKLNEEEASAQFKENDRIEKEIRALKWKLRTAREHEAEQLRSEIKKLEGQYRPKLYSEIYFTCSLDKDNANAFIAGKKISRDNREVEGVSVKESSDILNGLINSNKCSRLKKRYSDCVDCFEKDILNNDQFQKQNDLIEKVIEAL</sequence>
<organism evidence="3 4">
    <name type="scientific">Halobacteriovorax marinus (strain ATCC BAA-682 / DSM 15412 / SJ)</name>
    <name type="common">Bacteriovorax marinus</name>
    <dbReference type="NCBI Taxonomy" id="862908"/>
    <lineage>
        <taxon>Bacteria</taxon>
        <taxon>Pseudomonadati</taxon>
        <taxon>Bdellovibrionota</taxon>
        <taxon>Bacteriovoracia</taxon>
        <taxon>Bacteriovoracales</taxon>
        <taxon>Halobacteriovoraceae</taxon>
        <taxon>Halobacteriovorax</taxon>
    </lineage>
</organism>
<feature type="chain" id="PRO_5003154508" description="Lipoprotein" evidence="2">
    <location>
        <begin position="19"/>
        <end position="411"/>
    </location>
</feature>
<evidence type="ECO:0000313" key="4">
    <source>
        <dbReference type="Proteomes" id="UP000008963"/>
    </source>
</evidence>
<protein>
    <recommendedName>
        <fullName evidence="5">Lipoprotein</fullName>
    </recommendedName>
</protein>
<dbReference type="KEGG" id="bmx:BMS_0421"/>
<dbReference type="Proteomes" id="UP000008963">
    <property type="component" value="Chromosome"/>
</dbReference>
<dbReference type="RefSeq" id="WP_014243126.1">
    <property type="nucleotide sequence ID" value="NC_016620.1"/>
</dbReference>
<dbReference type="EMBL" id="FQ312005">
    <property type="protein sequence ID" value="CBW25338.1"/>
    <property type="molecule type" value="Genomic_DNA"/>
</dbReference>
<keyword evidence="4" id="KW-1185">Reference proteome</keyword>
<keyword evidence="2" id="KW-0732">Signal</keyword>
<name>E1X3Z8_HALMS</name>
<dbReference type="AlphaFoldDB" id="E1X3Z8"/>
<reference evidence="4" key="1">
    <citation type="journal article" date="2013" name="ISME J.">
        <title>A small predatory core genome in the divergent marine Bacteriovorax marinus SJ and the terrestrial Bdellovibrio bacteriovorus.</title>
        <authorList>
            <person name="Crossman L.C."/>
            <person name="Chen H."/>
            <person name="Cerdeno-Tarraga A.M."/>
            <person name="Brooks K."/>
            <person name="Quail M.A."/>
            <person name="Pineiro S.A."/>
            <person name="Hobley L."/>
            <person name="Sockett R.E."/>
            <person name="Bentley S.D."/>
            <person name="Parkhill J."/>
            <person name="Williams H.N."/>
            <person name="Stine O.C."/>
        </authorList>
    </citation>
    <scope>NUCLEOTIDE SEQUENCE [LARGE SCALE GENOMIC DNA]</scope>
    <source>
        <strain evidence="4">ATCC BAA-682 / DSM 15412 / SJ</strain>
    </source>
</reference>
<evidence type="ECO:0000313" key="3">
    <source>
        <dbReference type="EMBL" id="CBW25338.1"/>
    </source>
</evidence>
<evidence type="ECO:0000256" key="2">
    <source>
        <dbReference type="SAM" id="SignalP"/>
    </source>
</evidence>
<dbReference type="HOGENOM" id="CLU_668628_0_0_7"/>
<dbReference type="PATRIC" id="fig|862908.3.peg.404"/>